<reference evidence="1 2" key="1">
    <citation type="submission" date="2024-10" db="EMBL/GenBank/DDBJ databases">
        <title>The Natural Products Discovery Center: Release of the First 8490 Sequenced Strains for Exploring Actinobacteria Biosynthetic Diversity.</title>
        <authorList>
            <person name="Kalkreuter E."/>
            <person name="Kautsar S.A."/>
            <person name="Yang D."/>
            <person name="Bader C.D."/>
            <person name="Teijaro C.N."/>
            <person name="Fluegel L."/>
            <person name="Davis C.M."/>
            <person name="Simpson J.R."/>
            <person name="Lauterbach L."/>
            <person name="Steele A.D."/>
            <person name="Gui C."/>
            <person name="Meng S."/>
            <person name="Li G."/>
            <person name="Viehrig K."/>
            <person name="Ye F."/>
            <person name="Su P."/>
            <person name="Kiefer A.F."/>
            <person name="Nichols A."/>
            <person name="Cepeda A.J."/>
            <person name="Yan W."/>
            <person name="Fan B."/>
            <person name="Jiang Y."/>
            <person name="Adhikari A."/>
            <person name="Zheng C.-J."/>
            <person name="Schuster L."/>
            <person name="Cowan T.M."/>
            <person name="Smanski M.J."/>
            <person name="Chevrette M.G."/>
            <person name="De Carvalho L.P.S."/>
            <person name="Shen B."/>
        </authorList>
    </citation>
    <scope>NUCLEOTIDE SEQUENCE [LARGE SCALE GENOMIC DNA]</scope>
    <source>
        <strain evidence="1 2">NPDC087220</strain>
    </source>
</reference>
<accession>A0ABW8ENL6</accession>
<evidence type="ECO:0000313" key="2">
    <source>
        <dbReference type="Proteomes" id="UP001617351"/>
    </source>
</evidence>
<sequence length="108" mass="11545">MAVPMFGQAAIGLTWSTEVLGENRPHASWTCRDTALCDQITGYRSSRWNPAAGACEPLHTGLLPAATRGHTDGTVAVGTTHHYAFEALRADGSTAVSHAWACVRPERL</sequence>
<gene>
    <name evidence="1" type="ORF">ACIO7M_20410</name>
</gene>
<evidence type="ECO:0000313" key="1">
    <source>
        <dbReference type="EMBL" id="MFJ2823461.1"/>
    </source>
</evidence>
<protein>
    <submittedName>
        <fullName evidence="1">Uncharacterized protein</fullName>
    </submittedName>
</protein>
<dbReference type="Proteomes" id="UP001617351">
    <property type="component" value="Unassembled WGS sequence"/>
</dbReference>
<keyword evidence="2" id="KW-1185">Reference proteome</keyword>
<comment type="caution">
    <text evidence="1">The sequence shown here is derived from an EMBL/GenBank/DDBJ whole genome shotgun (WGS) entry which is preliminary data.</text>
</comment>
<organism evidence="1 2">
    <name type="scientific">Streptomyces toxytricini</name>
    <name type="common">Actinomyces toxytricini</name>
    <dbReference type="NCBI Taxonomy" id="67369"/>
    <lineage>
        <taxon>Bacteria</taxon>
        <taxon>Bacillati</taxon>
        <taxon>Actinomycetota</taxon>
        <taxon>Actinomycetes</taxon>
        <taxon>Kitasatosporales</taxon>
        <taxon>Streptomycetaceae</taxon>
        <taxon>Streptomyces</taxon>
    </lineage>
</organism>
<name>A0ABW8ENL6_STRT5</name>
<dbReference type="EMBL" id="JBIUYY010000008">
    <property type="protein sequence ID" value="MFJ2823461.1"/>
    <property type="molecule type" value="Genomic_DNA"/>
</dbReference>
<dbReference type="RefSeq" id="WP_402382964.1">
    <property type="nucleotide sequence ID" value="NZ_JBIUYY010000008.1"/>
</dbReference>
<proteinExistence type="predicted"/>